<dbReference type="AlphaFoldDB" id="A0A6L2PQT0"/>
<dbReference type="PANTHER" id="PTHR11161">
    <property type="entry name" value="O-ACYLTRANSFERASE"/>
    <property type="match status" value="1"/>
</dbReference>
<comment type="caution">
    <text evidence="3">The sequence shown here is derived from an EMBL/GenBank/DDBJ whole genome shotgun (WGS) entry which is preliminary data.</text>
</comment>
<protein>
    <recommendedName>
        <fullName evidence="2">Acyltransferase 3 domain-containing protein</fullName>
    </recommendedName>
</protein>
<dbReference type="InterPro" id="IPR052728">
    <property type="entry name" value="O2_lipid_transport_reg"/>
</dbReference>
<evidence type="ECO:0000313" key="4">
    <source>
        <dbReference type="Proteomes" id="UP000502823"/>
    </source>
</evidence>
<feature type="domain" description="Acyltransferase 3" evidence="2">
    <location>
        <begin position="220"/>
        <end position="564"/>
    </location>
</feature>
<dbReference type="Pfam" id="PF01757">
    <property type="entry name" value="Acyl_transf_3"/>
    <property type="match status" value="1"/>
</dbReference>
<evidence type="ECO:0000259" key="2">
    <source>
        <dbReference type="Pfam" id="PF01757"/>
    </source>
</evidence>
<feature type="transmembrane region" description="Helical" evidence="1">
    <location>
        <begin position="478"/>
        <end position="501"/>
    </location>
</feature>
<gene>
    <name evidence="3" type="ORF">Cfor_02684</name>
</gene>
<feature type="transmembrane region" description="Helical" evidence="1">
    <location>
        <begin position="403"/>
        <end position="420"/>
    </location>
</feature>
<accession>A0A6L2PQT0</accession>
<keyword evidence="1" id="KW-0472">Membrane</keyword>
<feature type="transmembrane region" description="Helical" evidence="1">
    <location>
        <begin position="272"/>
        <end position="292"/>
    </location>
</feature>
<feature type="transmembrane region" description="Helical" evidence="1">
    <location>
        <begin position="551"/>
        <end position="572"/>
    </location>
</feature>
<dbReference type="PANTHER" id="PTHR11161:SF0">
    <property type="entry name" value="O-ACYLTRANSFERASE LIKE PROTEIN"/>
    <property type="match status" value="1"/>
</dbReference>
<reference evidence="4" key="1">
    <citation type="submission" date="2020-01" db="EMBL/GenBank/DDBJ databases">
        <title>Draft genome sequence of the Termite Coptotermes fromosanus.</title>
        <authorList>
            <person name="Itakura S."/>
            <person name="Yosikawa Y."/>
            <person name="Umezawa K."/>
        </authorList>
    </citation>
    <scope>NUCLEOTIDE SEQUENCE [LARGE SCALE GENOMIC DNA]</scope>
</reference>
<evidence type="ECO:0000313" key="3">
    <source>
        <dbReference type="EMBL" id="GFG32287.1"/>
    </source>
</evidence>
<dbReference type="InterPro" id="IPR002656">
    <property type="entry name" value="Acyl_transf_3_dom"/>
</dbReference>
<keyword evidence="4" id="KW-1185">Reference proteome</keyword>
<proteinExistence type="predicted"/>
<dbReference type="OrthoDB" id="8192452at2759"/>
<feature type="transmembrane region" description="Helical" evidence="1">
    <location>
        <begin position="358"/>
        <end position="376"/>
    </location>
</feature>
<feature type="non-terminal residue" evidence="3">
    <location>
        <position position="582"/>
    </location>
</feature>
<feature type="non-terminal residue" evidence="3">
    <location>
        <position position="1"/>
    </location>
</feature>
<organism evidence="3 4">
    <name type="scientific">Coptotermes formosanus</name>
    <name type="common">Formosan subterranean termite</name>
    <dbReference type="NCBI Taxonomy" id="36987"/>
    <lineage>
        <taxon>Eukaryota</taxon>
        <taxon>Metazoa</taxon>
        <taxon>Ecdysozoa</taxon>
        <taxon>Arthropoda</taxon>
        <taxon>Hexapoda</taxon>
        <taxon>Insecta</taxon>
        <taxon>Pterygota</taxon>
        <taxon>Neoptera</taxon>
        <taxon>Polyneoptera</taxon>
        <taxon>Dictyoptera</taxon>
        <taxon>Blattodea</taxon>
        <taxon>Blattoidea</taxon>
        <taxon>Termitoidae</taxon>
        <taxon>Rhinotermitidae</taxon>
        <taxon>Coptotermes</taxon>
    </lineage>
</organism>
<feature type="transmembrane region" description="Helical" evidence="1">
    <location>
        <begin position="166"/>
        <end position="189"/>
    </location>
</feature>
<dbReference type="GO" id="GO:0016747">
    <property type="term" value="F:acyltransferase activity, transferring groups other than amino-acyl groups"/>
    <property type="evidence" value="ECO:0007669"/>
    <property type="project" value="InterPro"/>
</dbReference>
<feature type="transmembrane region" description="Helical" evidence="1">
    <location>
        <begin position="513"/>
        <end position="531"/>
    </location>
</feature>
<feature type="transmembrane region" description="Helical" evidence="1">
    <location>
        <begin position="328"/>
        <end position="346"/>
    </location>
</feature>
<keyword evidence="1" id="KW-1133">Transmembrane helix</keyword>
<keyword evidence="1" id="KW-0812">Transmembrane</keyword>
<evidence type="ECO:0000256" key="1">
    <source>
        <dbReference type="SAM" id="Phobius"/>
    </source>
</evidence>
<name>A0A6L2PQT0_COPFO</name>
<sequence>DCFPVYDRSIAILSGVFTGSVDEERTYDHCPSIEVRNSDVLAFRGPQCPTATHFAVESKDTSSNGNIRRRIDIKYIFQTLENAALITKSIFYLFQDISHWADRKSAPYIWTYSGSSTLLAAELQRIMVQTLSALNALSVAALMVTVQPTDSNATDPTNSRLGAADFGMIFLLALVLLIIIASTSYDVIIQRASVWKHKRDTNTDYGRFAFCLQLDQNVSMMIIYNASLATDTFLLLSGTLLADSFMRGWDKKTSFNIATFYIHRYLRLTPPYAFLIFFYATLLSHLGCGPLWQQWVGRNRDYCLANWWSNLLYINNYMNVPEMCLDQTWYLAVDMQLFWFSPLVLYPLAKSPRLGKGLLAFVFFISLVIPFAITYAEKLTALMIYTKEISAINAVYEHIYTRTYARAGPYFIGIALGYLLHTLKNKHISISMVWVALGWLVSLCSCAAVVFGGVVFYSDNHEYNAFESSMYAGLHRSAWALSVAWIVFACVTGYGGLVDLFLSWKLFVPLSRLTYCTYLCQYVVLLINIGSTRVPAYLSGYTVVHEFAGNLLFILVLAAAISLAFEMPFMNLDRILIKRQPH</sequence>
<dbReference type="InParanoid" id="A0A6L2PQT0"/>
<dbReference type="Proteomes" id="UP000502823">
    <property type="component" value="Unassembled WGS sequence"/>
</dbReference>
<feature type="transmembrane region" description="Helical" evidence="1">
    <location>
        <begin position="432"/>
        <end position="458"/>
    </location>
</feature>
<dbReference type="EMBL" id="BLKM01000358">
    <property type="protein sequence ID" value="GFG32287.1"/>
    <property type="molecule type" value="Genomic_DNA"/>
</dbReference>